<feature type="compositionally biased region" description="Polar residues" evidence="1">
    <location>
        <begin position="237"/>
        <end position="255"/>
    </location>
</feature>
<dbReference type="AlphaFoldDB" id="A0AA85B1C7"/>
<dbReference type="Proteomes" id="UP000050791">
    <property type="component" value="Unassembled WGS sequence"/>
</dbReference>
<protein>
    <submittedName>
        <fullName evidence="3 4">Uncharacterized protein</fullName>
    </submittedName>
</protein>
<accession>A0AA85B1C7</accession>
<dbReference type="WBParaSite" id="SMTH1_2020.1">
    <property type="protein sequence ID" value="SMTH1_2020.1"/>
    <property type="gene ID" value="SMTH1_2020"/>
</dbReference>
<proteinExistence type="predicted"/>
<reference evidence="3 4" key="1">
    <citation type="submission" date="2023-11" db="UniProtKB">
        <authorList>
            <consortium name="WormBaseParasite"/>
        </authorList>
    </citation>
    <scope>IDENTIFICATION</scope>
</reference>
<feature type="compositionally biased region" description="Low complexity" evidence="1">
    <location>
        <begin position="217"/>
        <end position="236"/>
    </location>
</feature>
<sequence>MGSATNYATPKYNQTCHSFRQFHTRQGVLICTLYLANRHSSHTEQHQQNHTQVNYIVFHRQSTNAKHFRSSSLKILYLHTTTQRRHTNIRHGTVLTCRHLYHSCTSPLLSTNSHHLKPIISTFIYRWILQLHMLPSLEYRNHTQLNDRLLISFTIRKSTTISHLINDNQQYRSSGKELIFTGKPNVRSNNPVNVTYNTNNKSIPIHNTIVNHNIIINHNHNNNSNNNKNNSSNNNKIPQTNTFQTQHPTNGSHME</sequence>
<evidence type="ECO:0000313" key="3">
    <source>
        <dbReference type="WBParaSite" id="SMTH1_2010.1"/>
    </source>
</evidence>
<dbReference type="WBParaSite" id="SMTH1_2010.1">
    <property type="protein sequence ID" value="SMTH1_2010.1"/>
    <property type="gene ID" value="SMTH1_2010"/>
</dbReference>
<organism evidence="2 4">
    <name type="scientific">Schistosoma mattheei</name>
    <dbReference type="NCBI Taxonomy" id="31246"/>
    <lineage>
        <taxon>Eukaryota</taxon>
        <taxon>Metazoa</taxon>
        <taxon>Spiralia</taxon>
        <taxon>Lophotrochozoa</taxon>
        <taxon>Platyhelminthes</taxon>
        <taxon>Trematoda</taxon>
        <taxon>Digenea</taxon>
        <taxon>Strigeidida</taxon>
        <taxon>Schistosomatoidea</taxon>
        <taxon>Schistosomatidae</taxon>
        <taxon>Schistosoma</taxon>
    </lineage>
</organism>
<evidence type="ECO:0000256" key="1">
    <source>
        <dbReference type="SAM" id="MobiDB-lite"/>
    </source>
</evidence>
<evidence type="ECO:0000313" key="2">
    <source>
        <dbReference type="Proteomes" id="UP000050791"/>
    </source>
</evidence>
<evidence type="ECO:0000313" key="4">
    <source>
        <dbReference type="WBParaSite" id="SMTH1_2020.1"/>
    </source>
</evidence>
<name>A0AA85B1C7_9TREM</name>
<feature type="region of interest" description="Disordered" evidence="1">
    <location>
        <begin position="217"/>
        <end position="255"/>
    </location>
</feature>